<evidence type="ECO:0000256" key="1">
    <source>
        <dbReference type="SAM" id="Phobius"/>
    </source>
</evidence>
<proteinExistence type="predicted"/>
<organism evidence="3 4">
    <name type="scientific">Basidiobolus ranarum</name>
    <dbReference type="NCBI Taxonomy" id="34480"/>
    <lineage>
        <taxon>Eukaryota</taxon>
        <taxon>Fungi</taxon>
        <taxon>Fungi incertae sedis</taxon>
        <taxon>Zoopagomycota</taxon>
        <taxon>Entomophthoromycotina</taxon>
        <taxon>Basidiobolomycetes</taxon>
        <taxon>Basidiobolales</taxon>
        <taxon>Basidiobolaceae</taxon>
        <taxon>Basidiobolus</taxon>
    </lineage>
</organism>
<sequence length="294" mass="33962">MAKCNTVAIDEQELEVGSHSESGVKYMFNQIPNWLYAFLFYLAIFFFIGQQLEPLTSVLKTQHMGINSEVSKLYQKTLTLQKEAIQMVLEGDRVPSSETADDRRFYMEDFQEYHQVIPIHTMQVDPLIEKFVNAHDITTDEEYTEDPESSHLLALKYGAALTKGTSFDKRFYVRWVDNIRGYGLFATTNIPGGTILGVYSGILTNNTYTTDYLWHYRGNVLDDQGNSINLGIDSKFYGNWFRFANHHDEPNSQGLYVPYNNKWHVVYVALKTIPADSEISVSYGPYYWTRRTKI</sequence>
<name>A0ABR2X545_9FUNG</name>
<protein>
    <recommendedName>
        <fullName evidence="2">SET domain-containing protein</fullName>
    </recommendedName>
</protein>
<comment type="caution">
    <text evidence="3">The sequence shown here is derived from an EMBL/GenBank/DDBJ whole genome shotgun (WGS) entry which is preliminary data.</text>
</comment>
<dbReference type="SUPFAM" id="SSF82199">
    <property type="entry name" value="SET domain"/>
    <property type="match status" value="1"/>
</dbReference>
<dbReference type="InterPro" id="IPR001214">
    <property type="entry name" value="SET_dom"/>
</dbReference>
<dbReference type="InterPro" id="IPR046341">
    <property type="entry name" value="SET_dom_sf"/>
</dbReference>
<dbReference type="PROSITE" id="PS50280">
    <property type="entry name" value="SET"/>
    <property type="match status" value="1"/>
</dbReference>
<dbReference type="Gene3D" id="2.170.270.10">
    <property type="entry name" value="SET domain"/>
    <property type="match status" value="1"/>
</dbReference>
<dbReference type="Pfam" id="PF00856">
    <property type="entry name" value="SET"/>
    <property type="match status" value="1"/>
</dbReference>
<keyword evidence="1" id="KW-0472">Membrane</keyword>
<dbReference type="Proteomes" id="UP001479436">
    <property type="component" value="Unassembled WGS sequence"/>
</dbReference>
<evidence type="ECO:0000259" key="2">
    <source>
        <dbReference type="PROSITE" id="PS50280"/>
    </source>
</evidence>
<accession>A0ABR2X545</accession>
<evidence type="ECO:0000313" key="4">
    <source>
        <dbReference type="Proteomes" id="UP001479436"/>
    </source>
</evidence>
<keyword evidence="1" id="KW-0812">Transmembrane</keyword>
<evidence type="ECO:0000313" key="3">
    <source>
        <dbReference type="EMBL" id="KAK9768901.1"/>
    </source>
</evidence>
<keyword evidence="1" id="KW-1133">Transmembrane helix</keyword>
<dbReference type="SMART" id="SM00317">
    <property type="entry name" value="SET"/>
    <property type="match status" value="1"/>
</dbReference>
<feature type="domain" description="SET" evidence="2">
    <location>
        <begin position="169"/>
        <end position="284"/>
    </location>
</feature>
<keyword evidence="4" id="KW-1185">Reference proteome</keyword>
<reference evidence="3 4" key="1">
    <citation type="submission" date="2023-04" db="EMBL/GenBank/DDBJ databases">
        <title>Genome of Basidiobolus ranarum AG-B5.</title>
        <authorList>
            <person name="Stajich J.E."/>
            <person name="Carter-House D."/>
            <person name="Gryganskyi A."/>
        </authorList>
    </citation>
    <scope>NUCLEOTIDE SEQUENCE [LARGE SCALE GENOMIC DNA]</scope>
    <source>
        <strain evidence="3 4">AG-B5</strain>
    </source>
</reference>
<feature type="transmembrane region" description="Helical" evidence="1">
    <location>
        <begin position="34"/>
        <end position="52"/>
    </location>
</feature>
<dbReference type="EMBL" id="JASJQH010000002">
    <property type="protein sequence ID" value="KAK9768901.1"/>
    <property type="molecule type" value="Genomic_DNA"/>
</dbReference>
<gene>
    <name evidence="3" type="ORF">K7432_000130</name>
</gene>